<proteinExistence type="inferred from homology"/>
<accession>A0ABT3QW29</accession>
<dbReference type="Gene3D" id="2.40.420.20">
    <property type="match status" value="1"/>
</dbReference>
<dbReference type="Gene3D" id="2.40.50.100">
    <property type="match status" value="1"/>
</dbReference>
<dbReference type="EMBL" id="JAPEVI010000001">
    <property type="protein sequence ID" value="MCX2721131.1"/>
    <property type="molecule type" value="Genomic_DNA"/>
</dbReference>
<gene>
    <name evidence="4" type="ORF">ON753_01725</name>
</gene>
<comment type="similarity">
    <text evidence="1">Belongs to the membrane fusion protein (MFP) (TC 8.A.1) family.</text>
</comment>
<sequence>MTRTAVLQAMLMLGLFLGAGSVSIAEEFIARAITVPETKAVFAQVRSRTIVPARARIGGTIQDVRVQEGDGVKTGQIVAVVVDEKIALELEAAEAGLKALQSQLVNARTELERVEQLVNRGSATQSRLDQVKTQFDVVTSQIVGAQAEMAAIEQRASEGDVLAPDNGRVLTVPVTKGSVILPGEEVARIASGQYFLRLAIPERHSAQLREGASVAVGSRGMNPMAEDDSEDRVGKIVKIYPEIKQGRVTADVEVEGLGDYFVNERTLVRVPVGERSVVAVPANAIATRHGVDYVRLVTRDGEQDVAVILGRKIDKAEPGLVEVLSGLRDGDRVLLP</sequence>
<feature type="coiled-coil region" evidence="2">
    <location>
        <begin position="90"/>
        <end position="117"/>
    </location>
</feature>
<keyword evidence="2" id="KW-0175">Coiled coil</keyword>
<dbReference type="Pfam" id="PF25973">
    <property type="entry name" value="BSH_CzcB"/>
    <property type="match status" value="1"/>
</dbReference>
<feature type="domain" description="CzcB-like barrel-sandwich hybrid" evidence="3">
    <location>
        <begin position="55"/>
        <end position="190"/>
    </location>
</feature>
<dbReference type="InterPro" id="IPR058647">
    <property type="entry name" value="BSH_CzcB-like"/>
</dbReference>
<dbReference type="NCBIfam" id="TIGR01730">
    <property type="entry name" value="RND_mfp"/>
    <property type="match status" value="1"/>
</dbReference>
<dbReference type="Gene3D" id="2.40.30.170">
    <property type="match status" value="1"/>
</dbReference>
<evidence type="ECO:0000313" key="5">
    <source>
        <dbReference type="Proteomes" id="UP001300261"/>
    </source>
</evidence>
<evidence type="ECO:0000256" key="2">
    <source>
        <dbReference type="SAM" id="Coils"/>
    </source>
</evidence>
<comment type="caution">
    <text evidence="4">The sequence shown here is derived from an EMBL/GenBank/DDBJ whole genome shotgun (WGS) entry which is preliminary data.</text>
</comment>
<organism evidence="4 5">
    <name type="scientific">Roseibium salinum</name>
    <dbReference type="NCBI Taxonomy" id="1604349"/>
    <lineage>
        <taxon>Bacteria</taxon>
        <taxon>Pseudomonadati</taxon>
        <taxon>Pseudomonadota</taxon>
        <taxon>Alphaproteobacteria</taxon>
        <taxon>Hyphomicrobiales</taxon>
        <taxon>Stappiaceae</taxon>
        <taxon>Roseibium</taxon>
    </lineage>
</organism>
<dbReference type="PANTHER" id="PTHR30469">
    <property type="entry name" value="MULTIDRUG RESISTANCE PROTEIN MDTA"/>
    <property type="match status" value="1"/>
</dbReference>
<dbReference type="SUPFAM" id="SSF111369">
    <property type="entry name" value="HlyD-like secretion proteins"/>
    <property type="match status" value="1"/>
</dbReference>
<name>A0ABT3QW29_9HYPH</name>
<dbReference type="PANTHER" id="PTHR30469:SF15">
    <property type="entry name" value="HLYD FAMILY OF SECRETION PROTEINS"/>
    <property type="match status" value="1"/>
</dbReference>
<keyword evidence="5" id="KW-1185">Reference proteome</keyword>
<dbReference type="Proteomes" id="UP001300261">
    <property type="component" value="Unassembled WGS sequence"/>
</dbReference>
<dbReference type="Gene3D" id="1.10.287.470">
    <property type="entry name" value="Helix hairpin bin"/>
    <property type="match status" value="1"/>
</dbReference>
<dbReference type="InterPro" id="IPR006143">
    <property type="entry name" value="RND_pump_MFP"/>
</dbReference>
<evidence type="ECO:0000256" key="1">
    <source>
        <dbReference type="ARBA" id="ARBA00009477"/>
    </source>
</evidence>
<protein>
    <submittedName>
        <fullName evidence="4">Efflux RND transporter periplasmic adaptor subunit</fullName>
    </submittedName>
</protein>
<dbReference type="RefSeq" id="WP_265960827.1">
    <property type="nucleotide sequence ID" value="NZ_JAPEVI010000001.1"/>
</dbReference>
<evidence type="ECO:0000313" key="4">
    <source>
        <dbReference type="EMBL" id="MCX2721131.1"/>
    </source>
</evidence>
<evidence type="ECO:0000259" key="3">
    <source>
        <dbReference type="Pfam" id="PF25973"/>
    </source>
</evidence>
<reference evidence="4 5" key="1">
    <citation type="journal article" date="2016" name="Int. J. Syst. Evol. Microbiol.">
        <title>Labrenzia salina sp. nov., isolated from the rhizosphere of the halophyte Arthrocnemum macrostachyum.</title>
        <authorList>
            <person name="Camacho M."/>
            <person name="Redondo-Gomez S."/>
            <person name="Rodriguez-Llorente I."/>
            <person name="Rohde M."/>
            <person name="Sproer C."/>
            <person name="Schumann P."/>
            <person name="Klenk H.P."/>
            <person name="Montero-Calasanz M.D.C."/>
        </authorList>
    </citation>
    <scope>NUCLEOTIDE SEQUENCE [LARGE SCALE GENOMIC DNA]</scope>
    <source>
        <strain evidence="4 5">DSM 29163</strain>
    </source>
</reference>